<dbReference type="GO" id="GO:0005737">
    <property type="term" value="C:cytoplasm"/>
    <property type="evidence" value="ECO:0007669"/>
    <property type="project" value="TreeGrafter"/>
</dbReference>
<protein>
    <submittedName>
        <fullName evidence="9">Alcohol dehydrogenase 2</fullName>
    </submittedName>
</protein>
<dbReference type="InterPro" id="IPR020843">
    <property type="entry name" value="ER"/>
</dbReference>
<evidence type="ECO:0000256" key="2">
    <source>
        <dbReference type="ARBA" id="ARBA00008072"/>
    </source>
</evidence>
<keyword evidence="5" id="KW-0560">Oxidoreductase</keyword>
<dbReference type="GO" id="GO:0008270">
    <property type="term" value="F:zinc ion binding"/>
    <property type="evidence" value="ECO:0007669"/>
    <property type="project" value="InterPro"/>
</dbReference>
<keyword evidence="10" id="KW-1185">Reference proteome</keyword>
<evidence type="ECO:0000256" key="1">
    <source>
        <dbReference type="ARBA" id="ARBA00001947"/>
    </source>
</evidence>
<dbReference type="GO" id="GO:0004022">
    <property type="term" value="F:alcohol dehydrogenase (NAD+) activity"/>
    <property type="evidence" value="ECO:0007669"/>
    <property type="project" value="TreeGrafter"/>
</dbReference>
<dbReference type="SUPFAM" id="SSF51735">
    <property type="entry name" value="NAD(P)-binding Rossmann-fold domains"/>
    <property type="match status" value="1"/>
</dbReference>
<evidence type="ECO:0000313" key="10">
    <source>
        <dbReference type="Proteomes" id="UP000265663"/>
    </source>
</evidence>
<dbReference type="InterPro" id="IPR002328">
    <property type="entry name" value="ADH_Zn_CS"/>
</dbReference>
<dbReference type="OrthoDB" id="1879366at2759"/>
<dbReference type="PANTHER" id="PTHR42940:SF5">
    <property type="entry name" value="ALCOHOL DEHYDROGENASE 2"/>
    <property type="match status" value="1"/>
</dbReference>
<evidence type="ECO:0000256" key="7">
    <source>
        <dbReference type="RuleBase" id="RU361277"/>
    </source>
</evidence>
<keyword evidence="3 7" id="KW-0479">Metal-binding</keyword>
<comment type="similarity">
    <text evidence="2 7">Belongs to the zinc-containing alcohol dehydrogenase family.</text>
</comment>
<dbReference type="PANTHER" id="PTHR42940">
    <property type="entry name" value="ALCOHOL DEHYDROGENASE 1-RELATED"/>
    <property type="match status" value="1"/>
</dbReference>
<sequence>MSNYHIPKWAKAIVPKGCGSMETEIIDVDVPEPGPGEILVRITHSGVCHTDLSLASNSLGHVKTGNRQIGGHEGVGVVVKLGSGVSKRQLGDRVGIKWIASCCMSCDMCLSGFESKCAKRKVSGFGGYPGTFQQYVVTDASYATTISEHVDSAKAAPLLCGGVTVFVALQRADLSPGQWVAVSGAGGGLGSLAVQYAKAMGLSVLAIDHPSKDQFCRNIGADAFIDYMKFDEDGLVVEAKRLTGGGAHAVLVCNSSIKSYANSLDLLRLGGVLVCVGLPESSDGPITGAIPSKVIMNRLTIKGD</sequence>
<proteinExistence type="inferred from homology"/>
<dbReference type="InterPro" id="IPR013149">
    <property type="entry name" value="ADH-like_C"/>
</dbReference>
<dbReference type="Gene3D" id="3.40.50.720">
    <property type="entry name" value="NAD(P)-binding Rossmann-like Domain"/>
    <property type="match status" value="1"/>
</dbReference>
<dbReference type="InterPro" id="IPR013154">
    <property type="entry name" value="ADH-like_N"/>
</dbReference>
<dbReference type="AlphaFoldDB" id="A0A3M7M1E6"/>
<reference evidence="9 10" key="1">
    <citation type="journal article" date="2014" name="PLoS ONE">
        <title>De novo Genome Assembly of the Fungal Plant Pathogen Pyrenophora semeniperda.</title>
        <authorList>
            <person name="Soliai M.M."/>
            <person name="Meyer S.E."/>
            <person name="Udall J.A."/>
            <person name="Elzinga D.E."/>
            <person name="Hermansen R.A."/>
            <person name="Bodily P.M."/>
            <person name="Hart A.A."/>
            <person name="Coleman C.E."/>
        </authorList>
    </citation>
    <scope>NUCLEOTIDE SEQUENCE [LARGE SCALE GENOMIC DNA]</scope>
    <source>
        <strain evidence="9 10">CCB06</strain>
        <tissue evidence="9">Mycelium</tissue>
    </source>
</reference>
<dbReference type="SMART" id="SM00829">
    <property type="entry name" value="PKS_ER"/>
    <property type="match status" value="1"/>
</dbReference>
<evidence type="ECO:0000256" key="5">
    <source>
        <dbReference type="ARBA" id="ARBA00023002"/>
    </source>
</evidence>
<name>A0A3M7M1E6_9PLEO</name>
<dbReference type="Pfam" id="PF08240">
    <property type="entry name" value="ADH_N"/>
    <property type="match status" value="1"/>
</dbReference>
<keyword evidence="4 7" id="KW-0862">Zinc</keyword>
<keyword evidence="6" id="KW-0520">NAD</keyword>
<dbReference type="PROSITE" id="PS00059">
    <property type="entry name" value="ADH_ZINC"/>
    <property type="match status" value="1"/>
</dbReference>
<evidence type="ECO:0000256" key="4">
    <source>
        <dbReference type="ARBA" id="ARBA00022833"/>
    </source>
</evidence>
<accession>A0A3M7M1E6</accession>
<evidence type="ECO:0000256" key="6">
    <source>
        <dbReference type="ARBA" id="ARBA00023027"/>
    </source>
</evidence>
<dbReference type="Proteomes" id="UP000265663">
    <property type="component" value="Unassembled WGS sequence"/>
</dbReference>
<dbReference type="Gene3D" id="3.90.180.10">
    <property type="entry name" value="Medium-chain alcohol dehydrogenases, catalytic domain"/>
    <property type="match status" value="1"/>
</dbReference>
<dbReference type="Pfam" id="PF00107">
    <property type="entry name" value="ADH_zinc_N"/>
    <property type="match status" value="1"/>
</dbReference>
<evidence type="ECO:0000313" key="9">
    <source>
        <dbReference type="EMBL" id="RMZ68345.1"/>
    </source>
</evidence>
<dbReference type="FunFam" id="3.40.50.720:FF:000039">
    <property type="entry name" value="Alcohol dehydrogenase AdhP"/>
    <property type="match status" value="1"/>
</dbReference>
<organism evidence="9 10">
    <name type="scientific">Pyrenophora seminiperda CCB06</name>
    <dbReference type="NCBI Taxonomy" id="1302712"/>
    <lineage>
        <taxon>Eukaryota</taxon>
        <taxon>Fungi</taxon>
        <taxon>Dikarya</taxon>
        <taxon>Ascomycota</taxon>
        <taxon>Pezizomycotina</taxon>
        <taxon>Dothideomycetes</taxon>
        <taxon>Pleosporomycetidae</taxon>
        <taxon>Pleosporales</taxon>
        <taxon>Pleosporineae</taxon>
        <taxon>Pleosporaceae</taxon>
        <taxon>Pyrenophora</taxon>
    </lineage>
</organism>
<comment type="cofactor">
    <cofactor evidence="1 7">
        <name>Zn(2+)</name>
        <dbReference type="ChEBI" id="CHEBI:29105"/>
    </cofactor>
</comment>
<dbReference type="SUPFAM" id="SSF50129">
    <property type="entry name" value="GroES-like"/>
    <property type="match status" value="1"/>
</dbReference>
<dbReference type="InterPro" id="IPR011032">
    <property type="entry name" value="GroES-like_sf"/>
</dbReference>
<evidence type="ECO:0000256" key="3">
    <source>
        <dbReference type="ARBA" id="ARBA00022723"/>
    </source>
</evidence>
<dbReference type="InterPro" id="IPR036291">
    <property type="entry name" value="NAD(P)-bd_dom_sf"/>
</dbReference>
<feature type="domain" description="Enoyl reductase (ER)" evidence="8">
    <location>
        <begin position="19"/>
        <end position="301"/>
    </location>
</feature>
<gene>
    <name evidence="9" type="ORF">GMOD_00009959</name>
</gene>
<evidence type="ECO:0000259" key="8">
    <source>
        <dbReference type="SMART" id="SM00829"/>
    </source>
</evidence>
<dbReference type="EMBL" id="KE747815">
    <property type="protein sequence ID" value="RMZ68345.1"/>
    <property type="molecule type" value="Genomic_DNA"/>
</dbReference>